<dbReference type="InterPro" id="IPR003439">
    <property type="entry name" value="ABC_transporter-like_ATP-bd"/>
</dbReference>
<feature type="domain" description="ABC transporter" evidence="7">
    <location>
        <begin position="4"/>
        <end position="232"/>
    </location>
</feature>
<keyword evidence="4" id="KW-0547">Nucleotide-binding</keyword>
<evidence type="ECO:0000259" key="7">
    <source>
        <dbReference type="PROSITE" id="PS50893"/>
    </source>
</evidence>
<keyword evidence="9" id="KW-1185">Reference proteome</keyword>
<dbReference type="SUPFAM" id="SSF52540">
    <property type="entry name" value="P-loop containing nucleoside triphosphate hydrolases"/>
    <property type="match status" value="1"/>
</dbReference>
<comment type="similarity">
    <text evidence="1">Belongs to the ABC transporter superfamily.</text>
</comment>
<evidence type="ECO:0000313" key="8">
    <source>
        <dbReference type="EMBL" id="TDP61262.1"/>
    </source>
</evidence>
<sequence>MSLLQIQGLKGGYGGEDIVKGVDLALDAGDFAVIIGPNGAGKSTFLKMICGLVDFHTGRIELNGQPLKGGQALSAAGIGFVPQEFNVFPSMTVRENLEIGCYLQPRQASRRIDEQLARFPLLADRLRVPARSLSGGQRQTLALAISLMMQPRVLLLDEPSAGLSPVAADAMFATVGQLTREGIAVLMIEQNALAALAVAERGIVLVMGQKVRDAAAADLVRDPETRRLFLGGQPEPSQP</sequence>
<dbReference type="PANTHER" id="PTHR43820:SF4">
    <property type="entry name" value="HIGH-AFFINITY BRANCHED-CHAIN AMINO ACID TRANSPORT ATP-BINDING PROTEIN LIVF"/>
    <property type="match status" value="1"/>
</dbReference>
<dbReference type="EMBL" id="SNXS01000014">
    <property type="protein sequence ID" value="TDP61262.1"/>
    <property type="molecule type" value="Genomic_DNA"/>
</dbReference>
<dbReference type="GO" id="GO:0016887">
    <property type="term" value="F:ATP hydrolysis activity"/>
    <property type="evidence" value="ECO:0007669"/>
    <property type="project" value="InterPro"/>
</dbReference>
<evidence type="ECO:0000256" key="5">
    <source>
        <dbReference type="ARBA" id="ARBA00022840"/>
    </source>
</evidence>
<dbReference type="GO" id="GO:0015658">
    <property type="term" value="F:branched-chain amino acid transmembrane transporter activity"/>
    <property type="evidence" value="ECO:0007669"/>
    <property type="project" value="TreeGrafter"/>
</dbReference>
<dbReference type="Proteomes" id="UP000295361">
    <property type="component" value="Unassembled WGS sequence"/>
</dbReference>
<dbReference type="AlphaFoldDB" id="A0A4V3CSM7"/>
<keyword evidence="6" id="KW-0029">Amino-acid transport</keyword>
<dbReference type="PANTHER" id="PTHR43820">
    <property type="entry name" value="HIGH-AFFINITY BRANCHED-CHAIN AMINO ACID TRANSPORT ATP-BINDING PROTEIN LIVF"/>
    <property type="match status" value="1"/>
</dbReference>
<keyword evidence="3" id="KW-0472">Membrane</keyword>
<proteinExistence type="inferred from homology"/>
<evidence type="ECO:0000256" key="4">
    <source>
        <dbReference type="ARBA" id="ARBA00022741"/>
    </source>
</evidence>
<evidence type="ECO:0000313" key="9">
    <source>
        <dbReference type="Proteomes" id="UP000295361"/>
    </source>
</evidence>
<reference evidence="8 9" key="1">
    <citation type="submission" date="2019-03" db="EMBL/GenBank/DDBJ databases">
        <title>Genomic Encyclopedia of Type Strains, Phase IV (KMG-IV): sequencing the most valuable type-strain genomes for metagenomic binning, comparative biology and taxonomic classification.</title>
        <authorList>
            <person name="Goeker M."/>
        </authorList>
    </citation>
    <scope>NUCLEOTIDE SEQUENCE [LARGE SCALE GENOMIC DNA]</scope>
    <source>
        <strain evidence="8 9">DSM 16998</strain>
    </source>
</reference>
<gene>
    <name evidence="8" type="ORF">DES47_11434</name>
</gene>
<dbReference type="Gene3D" id="3.40.50.300">
    <property type="entry name" value="P-loop containing nucleotide triphosphate hydrolases"/>
    <property type="match status" value="1"/>
</dbReference>
<evidence type="ECO:0000256" key="3">
    <source>
        <dbReference type="ARBA" id="ARBA00022475"/>
    </source>
</evidence>
<evidence type="ECO:0000256" key="1">
    <source>
        <dbReference type="ARBA" id="ARBA00005417"/>
    </source>
</evidence>
<evidence type="ECO:0000256" key="6">
    <source>
        <dbReference type="ARBA" id="ARBA00022970"/>
    </source>
</evidence>
<dbReference type="RefSeq" id="WP_208115128.1">
    <property type="nucleotide sequence ID" value="NZ_SNXS01000014.1"/>
</dbReference>
<organism evidence="8 9">
    <name type="scientific">Roseateles toxinivorans</name>
    <dbReference type="NCBI Taxonomy" id="270368"/>
    <lineage>
        <taxon>Bacteria</taxon>
        <taxon>Pseudomonadati</taxon>
        <taxon>Pseudomonadota</taxon>
        <taxon>Betaproteobacteria</taxon>
        <taxon>Burkholderiales</taxon>
        <taxon>Sphaerotilaceae</taxon>
        <taxon>Roseateles</taxon>
    </lineage>
</organism>
<dbReference type="Pfam" id="PF00005">
    <property type="entry name" value="ABC_tran"/>
    <property type="match status" value="1"/>
</dbReference>
<keyword evidence="5 8" id="KW-0067">ATP-binding</keyword>
<evidence type="ECO:0000256" key="2">
    <source>
        <dbReference type="ARBA" id="ARBA00022448"/>
    </source>
</evidence>
<dbReference type="InParanoid" id="A0A4V3CSM7"/>
<protein>
    <submittedName>
        <fullName evidence="8">Amino acid/amide ABC transporter ATP-binding protein 2 (HAAT family)</fullName>
    </submittedName>
</protein>
<dbReference type="InterPro" id="IPR027417">
    <property type="entry name" value="P-loop_NTPase"/>
</dbReference>
<comment type="caution">
    <text evidence="8">The sequence shown here is derived from an EMBL/GenBank/DDBJ whole genome shotgun (WGS) entry which is preliminary data.</text>
</comment>
<name>A0A4V3CSM7_9BURK</name>
<dbReference type="PROSITE" id="PS50893">
    <property type="entry name" value="ABC_TRANSPORTER_2"/>
    <property type="match status" value="1"/>
</dbReference>
<keyword evidence="3" id="KW-1003">Cell membrane</keyword>
<dbReference type="InterPro" id="IPR052156">
    <property type="entry name" value="BCAA_Transport_ATP-bd_LivF"/>
</dbReference>
<accession>A0A4V3CSM7</accession>
<dbReference type="SMART" id="SM00382">
    <property type="entry name" value="AAA"/>
    <property type="match status" value="1"/>
</dbReference>
<dbReference type="InterPro" id="IPR003593">
    <property type="entry name" value="AAA+_ATPase"/>
</dbReference>
<dbReference type="GO" id="GO:0005524">
    <property type="term" value="F:ATP binding"/>
    <property type="evidence" value="ECO:0007669"/>
    <property type="project" value="UniProtKB-KW"/>
</dbReference>
<dbReference type="GO" id="GO:0015807">
    <property type="term" value="P:L-amino acid transport"/>
    <property type="evidence" value="ECO:0007669"/>
    <property type="project" value="TreeGrafter"/>
</dbReference>
<keyword evidence="2" id="KW-0813">Transport</keyword>